<protein>
    <submittedName>
        <fullName evidence="9">Sensor histidine kinase</fullName>
        <ecNumber evidence="9">2.7.13.3</ecNumber>
    </submittedName>
</protein>
<keyword evidence="10" id="KW-1185">Reference proteome</keyword>
<gene>
    <name evidence="9" type="ORF">KB449_12585</name>
</gene>
<keyword evidence="2" id="KW-1003">Cell membrane</keyword>
<keyword evidence="4 9" id="KW-0808">Transferase</keyword>
<dbReference type="PROSITE" id="PS50885">
    <property type="entry name" value="HAMP"/>
    <property type="match status" value="1"/>
</dbReference>
<dbReference type="Gene3D" id="6.10.340.10">
    <property type="match status" value="1"/>
</dbReference>
<organism evidence="9 10">
    <name type="scientific">Cohnella hashimotonis</name>
    <dbReference type="NCBI Taxonomy" id="2826895"/>
    <lineage>
        <taxon>Bacteria</taxon>
        <taxon>Bacillati</taxon>
        <taxon>Bacillota</taxon>
        <taxon>Bacilli</taxon>
        <taxon>Bacillales</taxon>
        <taxon>Paenibacillaceae</taxon>
        <taxon>Cohnella</taxon>
    </lineage>
</organism>
<evidence type="ECO:0000256" key="1">
    <source>
        <dbReference type="ARBA" id="ARBA00004651"/>
    </source>
</evidence>
<evidence type="ECO:0000256" key="6">
    <source>
        <dbReference type="ARBA" id="ARBA00023136"/>
    </source>
</evidence>
<dbReference type="SUPFAM" id="SSF158472">
    <property type="entry name" value="HAMP domain-like"/>
    <property type="match status" value="1"/>
</dbReference>
<comment type="subcellular location">
    <subcellularLocation>
        <location evidence="1">Cell membrane</location>
        <topology evidence="1">Multi-pass membrane protein</topology>
    </subcellularLocation>
</comment>
<dbReference type="EMBL" id="JAGRPV010000001">
    <property type="protein sequence ID" value="MDI4645809.1"/>
    <property type="molecule type" value="Genomic_DNA"/>
</dbReference>
<dbReference type="Pfam" id="PF00672">
    <property type="entry name" value="HAMP"/>
    <property type="match status" value="1"/>
</dbReference>
<evidence type="ECO:0000259" key="8">
    <source>
        <dbReference type="PROSITE" id="PS50885"/>
    </source>
</evidence>
<evidence type="ECO:0000256" key="2">
    <source>
        <dbReference type="ARBA" id="ARBA00022475"/>
    </source>
</evidence>
<dbReference type="InterPro" id="IPR010559">
    <property type="entry name" value="Sig_transdc_His_kin_internal"/>
</dbReference>
<dbReference type="InterPro" id="IPR003660">
    <property type="entry name" value="HAMP_dom"/>
</dbReference>
<dbReference type="InterPro" id="IPR036890">
    <property type="entry name" value="HATPase_C_sf"/>
</dbReference>
<proteinExistence type="predicted"/>
<dbReference type="EC" id="2.7.13.3" evidence="9"/>
<dbReference type="Pfam" id="PF06580">
    <property type="entry name" value="His_kinase"/>
    <property type="match status" value="1"/>
</dbReference>
<dbReference type="InterPro" id="IPR050640">
    <property type="entry name" value="Bact_2-comp_sensor_kinase"/>
</dbReference>
<comment type="caution">
    <text evidence="9">The sequence shown here is derived from an EMBL/GenBank/DDBJ whole genome shotgun (WGS) entry which is preliminary data.</text>
</comment>
<dbReference type="InterPro" id="IPR003594">
    <property type="entry name" value="HATPase_dom"/>
</dbReference>
<dbReference type="PANTHER" id="PTHR34220:SF7">
    <property type="entry name" value="SENSOR HISTIDINE KINASE YPDA"/>
    <property type="match status" value="1"/>
</dbReference>
<evidence type="ECO:0000313" key="10">
    <source>
        <dbReference type="Proteomes" id="UP001161691"/>
    </source>
</evidence>
<keyword evidence="7" id="KW-0812">Transmembrane</keyword>
<accession>A0ABT6TGC7</accession>
<evidence type="ECO:0000256" key="4">
    <source>
        <dbReference type="ARBA" id="ARBA00022679"/>
    </source>
</evidence>
<keyword evidence="5 9" id="KW-0418">Kinase</keyword>
<evidence type="ECO:0000256" key="3">
    <source>
        <dbReference type="ARBA" id="ARBA00022553"/>
    </source>
</evidence>
<dbReference type="Pfam" id="PF02518">
    <property type="entry name" value="HATPase_c"/>
    <property type="match status" value="1"/>
</dbReference>
<dbReference type="Gene3D" id="3.30.565.10">
    <property type="entry name" value="Histidine kinase-like ATPase, C-terminal domain"/>
    <property type="match status" value="1"/>
</dbReference>
<reference evidence="9" key="1">
    <citation type="submission" date="2023-04" db="EMBL/GenBank/DDBJ databases">
        <title>Comparative genomic analysis of Cohnella hashimotonis sp. nov., isolated from the International Space Station.</title>
        <authorList>
            <person name="Venkateswaran K."/>
            <person name="Simpson A."/>
        </authorList>
    </citation>
    <scope>NUCLEOTIDE SEQUENCE</scope>
    <source>
        <strain evidence="9">F6_2S_P_1</strain>
    </source>
</reference>
<sequence>MYRKMMLTSFLIIVLTVSVLVANFYSRTAGDLKRQAVETSERAMQQSAVAFNSYLENVRGFAWSNFRDFEFQKFVQSMGSNPDALSKYTGDFTIYVNDNPIVWSITVDQLNGFSLRAGNAIPDMLPEEKARIARIAIEASGKGVWVPSTIYGLNADQMEQTLTFTQAIRSISLTSPGPIIGVMMYNLSFHSLDQWFKKVEGDQSNRTYIVKATDGTIVHSLVPSERGESLLSPDDLKSAKKAKGGHFYSRRDFGSALVLYEKLERSDWMLVTMMPVKLLIKPVNDFTKSTIVIGSLSLLFSMLLAGLFYSRTITPLKELSKGMKAIEVGNYEVSLPVRSYDELGYITSSFNRMAKEINRLILKVYESEIIKKNAEIKSLQSQINPHFLYNTLGIIDSLSAIDGDARISFISRSLAKMFRYNISGEDMSTMEMEIQQIRLYLSIQKIRFEEKFDYLIYVEPGLEQAPIPKMLLQPIVENSILHGVSRSRHSGIVRIEATMEDGDRVQVKIWNNGMPIDSERQEWLRARLAGTPKHGESVENRSSIGLLNVQARIRLLYGDDCGVSFESSSAYGTTFTLMLRNKVHKGGNEG</sequence>
<dbReference type="Proteomes" id="UP001161691">
    <property type="component" value="Unassembled WGS sequence"/>
</dbReference>
<dbReference type="RefSeq" id="WP_282908710.1">
    <property type="nucleotide sequence ID" value="NZ_JAGRPV010000001.1"/>
</dbReference>
<name>A0ABT6TGC7_9BACL</name>
<dbReference type="CDD" id="cd06225">
    <property type="entry name" value="HAMP"/>
    <property type="match status" value="1"/>
</dbReference>
<keyword evidence="7" id="KW-1133">Transmembrane helix</keyword>
<evidence type="ECO:0000256" key="7">
    <source>
        <dbReference type="SAM" id="Phobius"/>
    </source>
</evidence>
<evidence type="ECO:0000313" key="9">
    <source>
        <dbReference type="EMBL" id="MDI4645809.1"/>
    </source>
</evidence>
<dbReference type="SUPFAM" id="SSF55874">
    <property type="entry name" value="ATPase domain of HSP90 chaperone/DNA topoisomerase II/histidine kinase"/>
    <property type="match status" value="1"/>
</dbReference>
<keyword evidence="6 7" id="KW-0472">Membrane</keyword>
<dbReference type="GO" id="GO:0004673">
    <property type="term" value="F:protein histidine kinase activity"/>
    <property type="evidence" value="ECO:0007669"/>
    <property type="project" value="UniProtKB-EC"/>
</dbReference>
<feature type="transmembrane region" description="Helical" evidence="7">
    <location>
        <begin position="291"/>
        <end position="309"/>
    </location>
</feature>
<dbReference type="PANTHER" id="PTHR34220">
    <property type="entry name" value="SENSOR HISTIDINE KINASE YPDA"/>
    <property type="match status" value="1"/>
</dbReference>
<dbReference type="SMART" id="SM00304">
    <property type="entry name" value="HAMP"/>
    <property type="match status" value="1"/>
</dbReference>
<evidence type="ECO:0000256" key="5">
    <source>
        <dbReference type="ARBA" id="ARBA00022777"/>
    </source>
</evidence>
<keyword evidence="3" id="KW-0597">Phosphoprotein</keyword>
<feature type="domain" description="HAMP" evidence="8">
    <location>
        <begin position="310"/>
        <end position="362"/>
    </location>
</feature>